<gene>
    <name evidence="2" type="ORF">UCREL1_9385</name>
</gene>
<evidence type="ECO:0000313" key="2">
    <source>
        <dbReference type="EMBL" id="EMR63647.1"/>
    </source>
</evidence>
<feature type="compositionally biased region" description="Basic and acidic residues" evidence="1">
    <location>
        <begin position="34"/>
        <end position="46"/>
    </location>
</feature>
<organism evidence="2 3">
    <name type="scientific">Eutypa lata (strain UCR-EL1)</name>
    <name type="common">Grapevine dieback disease fungus</name>
    <name type="synonym">Eutypa armeniacae</name>
    <dbReference type="NCBI Taxonomy" id="1287681"/>
    <lineage>
        <taxon>Eukaryota</taxon>
        <taxon>Fungi</taxon>
        <taxon>Dikarya</taxon>
        <taxon>Ascomycota</taxon>
        <taxon>Pezizomycotina</taxon>
        <taxon>Sordariomycetes</taxon>
        <taxon>Xylariomycetidae</taxon>
        <taxon>Xylariales</taxon>
        <taxon>Diatrypaceae</taxon>
        <taxon>Eutypa</taxon>
    </lineage>
</organism>
<dbReference type="KEGG" id="ela:UCREL1_9385"/>
<feature type="compositionally biased region" description="Low complexity" evidence="1">
    <location>
        <begin position="17"/>
        <end position="33"/>
    </location>
</feature>
<proteinExistence type="predicted"/>
<dbReference type="AlphaFoldDB" id="M7SHQ3"/>
<sequence length="67" mass="7175">MQQGCRPDVLSTLGHGSSPSASPEASSEAFNESSPEKLTPEAKRLEGTVQEIIKATTSKKKTRKTET</sequence>
<keyword evidence="3" id="KW-1185">Reference proteome</keyword>
<evidence type="ECO:0000256" key="1">
    <source>
        <dbReference type="SAM" id="MobiDB-lite"/>
    </source>
</evidence>
<dbReference type="Proteomes" id="UP000012174">
    <property type="component" value="Unassembled WGS sequence"/>
</dbReference>
<dbReference type="HOGENOM" id="CLU_2812346_0_0_1"/>
<protein>
    <submittedName>
        <fullName evidence="2">Uncharacterized protein</fullName>
    </submittedName>
</protein>
<feature type="compositionally biased region" description="Basic residues" evidence="1">
    <location>
        <begin position="57"/>
        <end position="67"/>
    </location>
</feature>
<evidence type="ECO:0000313" key="3">
    <source>
        <dbReference type="Proteomes" id="UP000012174"/>
    </source>
</evidence>
<accession>M7SHQ3</accession>
<name>M7SHQ3_EUTLA</name>
<dbReference type="EMBL" id="KB707189">
    <property type="protein sequence ID" value="EMR63647.1"/>
    <property type="molecule type" value="Genomic_DNA"/>
</dbReference>
<feature type="region of interest" description="Disordered" evidence="1">
    <location>
        <begin position="1"/>
        <end position="67"/>
    </location>
</feature>
<reference evidence="3" key="1">
    <citation type="journal article" date="2013" name="Genome Announc.">
        <title>Draft genome sequence of the grapevine dieback fungus Eutypa lata UCR-EL1.</title>
        <authorList>
            <person name="Blanco-Ulate B."/>
            <person name="Rolshausen P.E."/>
            <person name="Cantu D."/>
        </authorList>
    </citation>
    <scope>NUCLEOTIDE SEQUENCE [LARGE SCALE GENOMIC DNA]</scope>
    <source>
        <strain evidence="3">UCR-EL1</strain>
    </source>
</reference>